<feature type="transmembrane region" description="Helical" evidence="7">
    <location>
        <begin position="495"/>
        <end position="515"/>
    </location>
</feature>
<feature type="transmembrane region" description="Helical" evidence="7">
    <location>
        <begin position="109"/>
        <end position="131"/>
    </location>
</feature>
<dbReference type="Pfam" id="PF07690">
    <property type="entry name" value="MFS_1"/>
    <property type="match status" value="1"/>
</dbReference>
<keyword evidence="9" id="KW-1185">Reference proteome</keyword>
<dbReference type="PANTHER" id="PTHR23502:SF68">
    <property type="entry name" value="MULTIDRUG TRANSPORTER, PUTATIVE (AFU_ORTHOLOGUE AFUA_3G01120)-RELATED"/>
    <property type="match status" value="1"/>
</dbReference>
<reference evidence="8" key="1">
    <citation type="journal article" date="2020" name="Phytopathology">
        <title>Genome sequence of the chestnut blight fungus Cryphonectria parasitica EP155: A fundamental resource for an archetypical invasive plant pathogen.</title>
        <authorList>
            <person name="Crouch J.A."/>
            <person name="Dawe A."/>
            <person name="Aerts A."/>
            <person name="Barry K."/>
            <person name="Churchill A.C.L."/>
            <person name="Grimwood J."/>
            <person name="Hillman B."/>
            <person name="Milgroom M.G."/>
            <person name="Pangilinan J."/>
            <person name="Smith M."/>
            <person name="Salamov A."/>
            <person name="Schmutz J."/>
            <person name="Yadav J."/>
            <person name="Grigoriev I.V."/>
            <person name="Nuss D."/>
        </authorList>
    </citation>
    <scope>NUCLEOTIDE SEQUENCE</scope>
    <source>
        <strain evidence="8">EP155</strain>
    </source>
</reference>
<evidence type="ECO:0000256" key="3">
    <source>
        <dbReference type="ARBA" id="ARBA00022692"/>
    </source>
</evidence>
<accession>A0A9P5CR73</accession>
<proteinExistence type="inferred from homology"/>
<feature type="region of interest" description="Disordered" evidence="6">
    <location>
        <begin position="45"/>
        <end position="74"/>
    </location>
</feature>
<feature type="transmembrane region" description="Helical" evidence="7">
    <location>
        <begin position="174"/>
        <end position="190"/>
    </location>
</feature>
<gene>
    <name evidence="8" type="ORF">M406DRAFT_337868</name>
</gene>
<evidence type="ECO:0000256" key="5">
    <source>
        <dbReference type="ARBA" id="ARBA00023136"/>
    </source>
</evidence>
<feature type="transmembrane region" description="Helical" evidence="7">
    <location>
        <begin position="452"/>
        <end position="475"/>
    </location>
</feature>
<dbReference type="GO" id="GO:0022857">
    <property type="term" value="F:transmembrane transporter activity"/>
    <property type="evidence" value="ECO:0007669"/>
    <property type="project" value="InterPro"/>
</dbReference>
<dbReference type="SUPFAM" id="SSF103473">
    <property type="entry name" value="MFS general substrate transporter"/>
    <property type="match status" value="1"/>
</dbReference>
<dbReference type="AlphaFoldDB" id="A0A9P5CR73"/>
<feature type="transmembrane region" description="Helical" evidence="7">
    <location>
        <begin position="143"/>
        <end position="167"/>
    </location>
</feature>
<comment type="caution">
    <text evidence="8">The sequence shown here is derived from an EMBL/GenBank/DDBJ whole genome shotgun (WGS) entry which is preliminary data.</text>
</comment>
<feature type="transmembrane region" description="Helical" evidence="7">
    <location>
        <begin position="570"/>
        <end position="591"/>
    </location>
</feature>
<evidence type="ECO:0000256" key="2">
    <source>
        <dbReference type="ARBA" id="ARBA00008335"/>
    </source>
</evidence>
<evidence type="ECO:0000256" key="7">
    <source>
        <dbReference type="SAM" id="Phobius"/>
    </source>
</evidence>
<evidence type="ECO:0000256" key="4">
    <source>
        <dbReference type="ARBA" id="ARBA00022989"/>
    </source>
</evidence>
<evidence type="ECO:0000256" key="6">
    <source>
        <dbReference type="SAM" id="MobiDB-lite"/>
    </source>
</evidence>
<evidence type="ECO:0000313" key="9">
    <source>
        <dbReference type="Proteomes" id="UP000803844"/>
    </source>
</evidence>
<dbReference type="InterPro" id="IPR011701">
    <property type="entry name" value="MFS"/>
</dbReference>
<evidence type="ECO:0000256" key="1">
    <source>
        <dbReference type="ARBA" id="ARBA00004141"/>
    </source>
</evidence>
<feature type="transmembrane region" description="Helical" evidence="7">
    <location>
        <begin position="416"/>
        <end position="440"/>
    </location>
</feature>
<dbReference type="GeneID" id="63838431"/>
<evidence type="ECO:0000313" key="8">
    <source>
        <dbReference type="EMBL" id="KAF3766971.1"/>
    </source>
</evidence>
<protein>
    <submittedName>
        <fullName evidence="8">MFS general substrate transporter</fullName>
    </submittedName>
</protein>
<feature type="transmembrane region" description="Helical" evidence="7">
    <location>
        <begin position="536"/>
        <end position="558"/>
    </location>
</feature>
<feature type="transmembrane region" description="Helical" evidence="7">
    <location>
        <begin position="270"/>
        <end position="291"/>
    </location>
</feature>
<dbReference type="PANTHER" id="PTHR23502">
    <property type="entry name" value="MAJOR FACILITATOR SUPERFAMILY"/>
    <property type="match status" value="1"/>
</dbReference>
<feature type="compositionally biased region" description="Polar residues" evidence="6">
    <location>
        <begin position="55"/>
        <end position="73"/>
    </location>
</feature>
<dbReference type="Gene3D" id="1.20.1250.20">
    <property type="entry name" value="MFS general substrate transporter like domains"/>
    <property type="match status" value="1"/>
</dbReference>
<name>A0A9P5CR73_CRYP1</name>
<feature type="transmembrane region" description="Helical" evidence="7">
    <location>
        <begin position="210"/>
        <end position="228"/>
    </location>
</feature>
<keyword evidence="4 7" id="KW-1133">Transmembrane helix</keyword>
<dbReference type="EMBL" id="MU032346">
    <property type="protein sequence ID" value="KAF3766971.1"/>
    <property type="molecule type" value="Genomic_DNA"/>
</dbReference>
<keyword evidence="5 7" id="KW-0472">Membrane</keyword>
<dbReference type="RefSeq" id="XP_040777932.1">
    <property type="nucleotide sequence ID" value="XM_040921302.1"/>
</dbReference>
<comment type="subcellular location">
    <subcellularLocation>
        <location evidence="1">Membrane</location>
        <topology evidence="1">Multi-pass membrane protein</topology>
    </subcellularLocation>
</comment>
<feature type="region of interest" description="Disordered" evidence="6">
    <location>
        <begin position="1"/>
        <end position="26"/>
    </location>
</feature>
<sequence>MASSEEYSRSQAQVVHSREDKPASSPVQAKIFLRIETRGSLAESIVRLDPDRPGTSGSYSTQPHTGITSTTKGTRIKYGRGKHATTELVPQPSDDPQDPLNWQTWRKELSLYALLVTVALSSVMKTALISVNDILAQELGTSYVAVTALTGLPLILSSGTGLASLVASKIWGRRPVYLVSMILIFIGLVWNSKITSSYGQFMAARVFQGLGWGAFDTVVVTSITDIYFEHERATKIATYRTILTATTWGSPLIGAVVSQNKLGVKLQFEILAIFQVVSIPLLVFGAPETIYNRTAVTEKLTSTPGWSPSTGWASLGLKSSSRFQRLPAWARGRGMTADRVIQYIREVAPPKPYAGSASTGVMKTTLLFQILRAVITPTAGLAFLASFLPFSLLWGLSSSLSGLFARSPSDLLPTSVGLLLAFPFVLSSATVVVFSLWPAWSQTGTVFRLQSTHLLALASGAMLSFIGILGFGLYVSSHSGSPATANGLRFPAVSFLLGLLAAGAYVLAAPTGPLINRSAQFTSPNLRVSLRTIAEMDAAVTFWRTLFAGVFVIGIPAATVASADALKTTGIAVSVIQMFVAGAVGGVWYLWDDGLRRLDGQVLGYIDLSFVKARGSFFETDD</sequence>
<comment type="similarity">
    <text evidence="2">Belongs to the major facilitator superfamily.</text>
</comment>
<dbReference type="OrthoDB" id="5215911at2759"/>
<feature type="transmembrane region" description="Helical" evidence="7">
    <location>
        <begin position="240"/>
        <end position="258"/>
    </location>
</feature>
<keyword evidence="3 7" id="KW-0812">Transmembrane</keyword>
<dbReference type="InterPro" id="IPR036259">
    <property type="entry name" value="MFS_trans_sf"/>
</dbReference>
<organism evidence="8 9">
    <name type="scientific">Cryphonectria parasitica (strain ATCC 38755 / EP155)</name>
    <dbReference type="NCBI Taxonomy" id="660469"/>
    <lineage>
        <taxon>Eukaryota</taxon>
        <taxon>Fungi</taxon>
        <taxon>Dikarya</taxon>
        <taxon>Ascomycota</taxon>
        <taxon>Pezizomycotina</taxon>
        <taxon>Sordariomycetes</taxon>
        <taxon>Sordariomycetidae</taxon>
        <taxon>Diaporthales</taxon>
        <taxon>Cryphonectriaceae</taxon>
        <taxon>Cryphonectria-Endothia species complex</taxon>
        <taxon>Cryphonectria</taxon>
    </lineage>
</organism>
<dbReference type="Proteomes" id="UP000803844">
    <property type="component" value="Unassembled WGS sequence"/>
</dbReference>
<feature type="compositionally biased region" description="Polar residues" evidence="6">
    <location>
        <begin position="1"/>
        <end position="14"/>
    </location>
</feature>
<dbReference type="GO" id="GO:0016020">
    <property type="term" value="C:membrane"/>
    <property type="evidence" value="ECO:0007669"/>
    <property type="project" value="UniProtKB-SubCell"/>
</dbReference>
<feature type="transmembrane region" description="Helical" evidence="7">
    <location>
        <begin position="370"/>
        <end position="396"/>
    </location>
</feature>